<dbReference type="Proteomes" id="UP000523614">
    <property type="component" value="Unassembled WGS sequence"/>
</dbReference>
<dbReference type="AlphaFoldDB" id="A0A847H987"/>
<dbReference type="InterPro" id="IPR012338">
    <property type="entry name" value="Beta-lactam/transpept-like"/>
</dbReference>
<evidence type="ECO:0000313" key="2">
    <source>
        <dbReference type="Proteomes" id="UP000523614"/>
    </source>
</evidence>
<dbReference type="GO" id="GO:0016787">
    <property type="term" value="F:hydrolase activity"/>
    <property type="evidence" value="ECO:0007669"/>
    <property type="project" value="UniProtKB-KW"/>
</dbReference>
<feature type="non-terminal residue" evidence="1">
    <location>
        <position position="1"/>
    </location>
</feature>
<accession>A0A847H987</accession>
<dbReference type="EMBL" id="JAAYYP010000039">
    <property type="protein sequence ID" value="NLF89976.1"/>
    <property type="molecule type" value="Genomic_DNA"/>
</dbReference>
<comment type="caution">
    <text evidence="1">The sequence shown here is derived from an EMBL/GenBank/DDBJ whole genome shotgun (WGS) entry which is preliminary data.</text>
</comment>
<reference evidence="1 2" key="1">
    <citation type="journal article" date="2020" name="Biotechnol. Biofuels">
        <title>New insights from the biogas microbiome by comprehensive genome-resolved metagenomics of nearly 1600 species originating from multiple anaerobic digesters.</title>
        <authorList>
            <person name="Campanaro S."/>
            <person name="Treu L."/>
            <person name="Rodriguez-R L.M."/>
            <person name="Kovalovszki A."/>
            <person name="Ziels R.M."/>
            <person name="Maus I."/>
            <person name="Zhu X."/>
            <person name="Kougias P.G."/>
            <person name="Basile A."/>
            <person name="Luo G."/>
            <person name="Schluter A."/>
            <person name="Konstantinidis K.T."/>
            <person name="Angelidaki I."/>
        </authorList>
    </citation>
    <scope>NUCLEOTIDE SEQUENCE [LARGE SCALE GENOMIC DNA]</scope>
    <source>
        <strain evidence="1">AS06rmzACSIP_235</strain>
    </source>
</reference>
<dbReference type="SUPFAM" id="SSF56601">
    <property type="entry name" value="beta-lactamase/transpeptidase-like"/>
    <property type="match status" value="1"/>
</dbReference>
<sequence>LGFEIKGDKDPHWTGSNMPADTFGHFGQSGTYLWVAPNTGRAMVALTDRPFGDWAKPLWSETNAAIWEELAG</sequence>
<gene>
    <name evidence="1" type="ORF">GX570_01305</name>
</gene>
<keyword evidence="1" id="KW-0378">Hydrolase</keyword>
<name>A0A847H987_9CORY</name>
<organism evidence="1 2">
    <name type="scientific">Corynebacterium marinum</name>
    <dbReference type="NCBI Taxonomy" id="349751"/>
    <lineage>
        <taxon>Bacteria</taxon>
        <taxon>Bacillati</taxon>
        <taxon>Actinomycetota</taxon>
        <taxon>Actinomycetes</taxon>
        <taxon>Mycobacteriales</taxon>
        <taxon>Corynebacteriaceae</taxon>
        <taxon>Corynebacterium</taxon>
    </lineage>
</organism>
<protein>
    <submittedName>
        <fullName evidence="1">Serine hydrolase</fullName>
    </submittedName>
</protein>
<evidence type="ECO:0000313" key="1">
    <source>
        <dbReference type="EMBL" id="NLF89976.1"/>
    </source>
</evidence>
<dbReference type="Gene3D" id="3.40.710.10">
    <property type="entry name" value="DD-peptidase/beta-lactamase superfamily"/>
    <property type="match status" value="1"/>
</dbReference>
<proteinExistence type="predicted"/>